<keyword evidence="12" id="KW-1185">Reference proteome</keyword>
<keyword evidence="8" id="KW-0406">Ion transport</keyword>
<dbReference type="InterPro" id="IPR003439">
    <property type="entry name" value="ABC_transporter-like_ATP-bd"/>
</dbReference>
<evidence type="ECO:0000256" key="3">
    <source>
        <dbReference type="ARBA" id="ARBA00022475"/>
    </source>
</evidence>
<proteinExistence type="predicted"/>
<dbReference type="AlphaFoldDB" id="A0A9X2KIX2"/>
<evidence type="ECO:0000256" key="6">
    <source>
        <dbReference type="ARBA" id="ARBA00022840"/>
    </source>
</evidence>
<keyword evidence="3" id="KW-1003">Cell membrane</keyword>
<evidence type="ECO:0000313" key="11">
    <source>
        <dbReference type="EMBL" id="MCP3426505.1"/>
    </source>
</evidence>
<sequence length="271" mass="29028">MNERPQAPGRAARYAIEGIRLGYGDRPVIEGLSTEIPDGSFTAVIGANGCGKSTLLRGLARLLRPTAGRILLDGEPLEGLAPKQIARRVGLLPQSATAPEGIAVRELVGRGRFPHQNAWHVNSRADEAAIEAALRRTDTLELAGRRVAELSGGQRQRVWAAMLLAQETEVLLLDEPTTYLDMAHQIEFLDLFARLNAAGTTIVAVLHDLNQAARYAGHLIALREGAIVAEGSPREVITPENLREIFGLRAVVVEDPETGGPLVVPAASRAG</sequence>
<dbReference type="GO" id="GO:0005524">
    <property type="term" value="F:ATP binding"/>
    <property type="evidence" value="ECO:0007669"/>
    <property type="project" value="UniProtKB-KW"/>
</dbReference>
<keyword evidence="4" id="KW-0410">Iron transport</keyword>
<dbReference type="InterPro" id="IPR003593">
    <property type="entry name" value="AAA+_ATPase"/>
</dbReference>
<accession>A0A9X2KIX2</accession>
<evidence type="ECO:0000256" key="7">
    <source>
        <dbReference type="ARBA" id="ARBA00023004"/>
    </source>
</evidence>
<dbReference type="PANTHER" id="PTHR42771:SF2">
    <property type="entry name" value="IRON(3+)-HYDROXAMATE IMPORT ATP-BINDING PROTEIN FHUC"/>
    <property type="match status" value="1"/>
</dbReference>
<dbReference type="Gene3D" id="3.40.50.300">
    <property type="entry name" value="P-loop containing nucleotide triphosphate hydrolases"/>
    <property type="match status" value="1"/>
</dbReference>
<feature type="domain" description="ABC transporter" evidence="10">
    <location>
        <begin position="14"/>
        <end position="249"/>
    </location>
</feature>
<evidence type="ECO:0000256" key="8">
    <source>
        <dbReference type="ARBA" id="ARBA00023065"/>
    </source>
</evidence>
<dbReference type="FunFam" id="3.40.50.300:FF:000134">
    <property type="entry name" value="Iron-enterobactin ABC transporter ATP-binding protein"/>
    <property type="match status" value="1"/>
</dbReference>
<dbReference type="SMART" id="SM00382">
    <property type="entry name" value="AAA"/>
    <property type="match status" value="1"/>
</dbReference>
<evidence type="ECO:0000256" key="4">
    <source>
        <dbReference type="ARBA" id="ARBA00022496"/>
    </source>
</evidence>
<dbReference type="EMBL" id="JANAFB010000028">
    <property type="protein sequence ID" value="MCP3426505.1"/>
    <property type="molecule type" value="Genomic_DNA"/>
</dbReference>
<dbReference type="PROSITE" id="PS50893">
    <property type="entry name" value="ABC_TRANSPORTER_2"/>
    <property type="match status" value="1"/>
</dbReference>
<dbReference type="SUPFAM" id="SSF52540">
    <property type="entry name" value="P-loop containing nucleoside triphosphate hydrolases"/>
    <property type="match status" value="1"/>
</dbReference>
<evidence type="ECO:0000256" key="5">
    <source>
        <dbReference type="ARBA" id="ARBA00022741"/>
    </source>
</evidence>
<dbReference type="GO" id="GO:0006826">
    <property type="term" value="P:iron ion transport"/>
    <property type="evidence" value="ECO:0007669"/>
    <property type="project" value="UniProtKB-KW"/>
</dbReference>
<dbReference type="Pfam" id="PF00005">
    <property type="entry name" value="ABC_tran"/>
    <property type="match status" value="1"/>
</dbReference>
<keyword evidence="6 11" id="KW-0067">ATP-binding</keyword>
<evidence type="ECO:0000313" key="12">
    <source>
        <dbReference type="Proteomes" id="UP001139502"/>
    </source>
</evidence>
<keyword evidence="9" id="KW-0472">Membrane</keyword>
<dbReference type="GO" id="GO:0005886">
    <property type="term" value="C:plasma membrane"/>
    <property type="evidence" value="ECO:0007669"/>
    <property type="project" value="UniProtKB-SubCell"/>
</dbReference>
<dbReference type="Proteomes" id="UP001139502">
    <property type="component" value="Unassembled WGS sequence"/>
</dbReference>
<reference evidence="11" key="1">
    <citation type="submission" date="2022-06" db="EMBL/GenBank/DDBJ databases">
        <title>Rothia sp. isolated from sandalwood seedling.</title>
        <authorList>
            <person name="Tuikhar N."/>
            <person name="Kirdat K."/>
            <person name="Thorat V."/>
            <person name="Swetha P."/>
            <person name="Padma S."/>
            <person name="Sundararaj R."/>
            <person name="Yadav A."/>
        </authorList>
    </citation>
    <scope>NUCLEOTIDE SEQUENCE</scope>
    <source>
        <strain evidence="11">AR01</strain>
    </source>
</reference>
<organism evidence="11 12">
    <name type="scientific">Rothia santali</name>
    <dbReference type="NCBI Taxonomy" id="2949643"/>
    <lineage>
        <taxon>Bacteria</taxon>
        <taxon>Bacillati</taxon>
        <taxon>Actinomycetota</taxon>
        <taxon>Actinomycetes</taxon>
        <taxon>Micrococcales</taxon>
        <taxon>Micrococcaceae</taxon>
        <taxon>Rothia</taxon>
    </lineage>
</organism>
<comment type="subcellular location">
    <subcellularLocation>
        <location evidence="1">Cell membrane</location>
        <topology evidence="1">Peripheral membrane protein</topology>
    </subcellularLocation>
</comment>
<evidence type="ECO:0000256" key="1">
    <source>
        <dbReference type="ARBA" id="ARBA00004202"/>
    </source>
</evidence>
<dbReference type="CDD" id="cd03214">
    <property type="entry name" value="ABC_Iron-Siderophores_B12_Hemin"/>
    <property type="match status" value="1"/>
</dbReference>
<gene>
    <name evidence="11" type="ORF">NBM05_10965</name>
</gene>
<evidence type="ECO:0000259" key="10">
    <source>
        <dbReference type="PROSITE" id="PS50893"/>
    </source>
</evidence>
<dbReference type="PANTHER" id="PTHR42771">
    <property type="entry name" value="IRON(3+)-HYDROXAMATE IMPORT ATP-BINDING PROTEIN FHUC"/>
    <property type="match status" value="1"/>
</dbReference>
<dbReference type="GO" id="GO:0016887">
    <property type="term" value="F:ATP hydrolysis activity"/>
    <property type="evidence" value="ECO:0007669"/>
    <property type="project" value="InterPro"/>
</dbReference>
<evidence type="ECO:0000256" key="2">
    <source>
        <dbReference type="ARBA" id="ARBA00022448"/>
    </source>
</evidence>
<name>A0A9X2KIX2_9MICC</name>
<dbReference type="InterPro" id="IPR051535">
    <property type="entry name" value="Siderophore_ABC-ATPase"/>
</dbReference>
<protein>
    <submittedName>
        <fullName evidence="11">ABC transporter ATP-binding protein</fullName>
    </submittedName>
</protein>
<comment type="caution">
    <text evidence="11">The sequence shown here is derived from an EMBL/GenBank/DDBJ whole genome shotgun (WGS) entry which is preliminary data.</text>
</comment>
<keyword evidence="7" id="KW-0408">Iron</keyword>
<keyword evidence="2" id="KW-0813">Transport</keyword>
<dbReference type="InterPro" id="IPR027417">
    <property type="entry name" value="P-loop_NTPase"/>
</dbReference>
<keyword evidence="5" id="KW-0547">Nucleotide-binding</keyword>
<evidence type="ECO:0000256" key="9">
    <source>
        <dbReference type="ARBA" id="ARBA00023136"/>
    </source>
</evidence>